<evidence type="ECO:0000313" key="3">
    <source>
        <dbReference type="EMBL" id="GHO95195.1"/>
    </source>
</evidence>
<dbReference type="PANTHER" id="PTHR12526">
    <property type="entry name" value="GLYCOSYLTRANSFERASE"/>
    <property type="match status" value="1"/>
</dbReference>
<sequence>MRIAQIAPPWIAIPPKNYGGTESVISNLVEELVAMGHEVTLYAPGDSQTSAQQISFFPKSLLEEKVPWAAHLKAFYHLQKAVDDIKEKSFDIVHAHLSSSSDMYVFPLIARLATPHIATLHSHFPFDHVGDWSGDADRYYMDWAEDLPLVAISEHACRQELKRLPLNMTGVVYNGISMKTYQPTGKSRKDFFMWLGRFTPEKGAHLAIEAAKRADVPLVLAGTIDRSSKDMARYYHEEIKPQADGKQIRLLGPANMRQKIDYLSRARGFLNPIEWEEPFGMVMIEAMALGCPVISFERGAASEVVANGESGFLVKNLDEMIERIPHIDDLDRNAAREHVEKMFSARVMAQKYVEIYQKHGKTSLSDTVSHH</sequence>
<gene>
    <name evidence="3" type="ORF">KSF_052430</name>
</gene>
<dbReference type="EMBL" id="BNJK01000001">
    <property type="protein sequence ID" value="GHO95195.1"/>
    <property type="molecule type" value="Genomic_DNA"/>
</dbReference>
<dbReference type="InterPro" id="IPR028098">
    <property type="entry name" value="Glyco_trans_4-like_N"/>
</dbReference>
<dbReference type="InterPro" id="IPR001296">
    <property type="entry name" value="Glyco_trans_1"/>
</dbReference>
<organism evidence="3 4">
    <name type="scientific">Reticulibacter mediterranei</name>
    <dbReference type="NCBI Taxonomy" id="2778369"/>
    <lineage>
        <taxon>Bacteria</taxon>
        <taxon>Bacillati</taxon>
        <taxon>Chloroflexota</taxon>
        <taxon>Ktedonobacteria</taxon>
        <taxon>Ktedonobacterales</taxon>
        <taxon>Reticulibacteraceae</taxon>
        <taxon>Reticulibacter</taxon>
    </lineage>
</organism>
<reference evidence="3" key="1">
    <citation type="submission" date="2020-10" db="EMBL/GenBank/DDBJ databases">
        <title>Taxonomic study of unclassified bacteria belonging to the class Ktedonobacteria.</title>
        <authorList>
            <person name="Yabe S."/>
            <person name="Wang C.M."/>
            <person name="Zheng Y."/>
            <person name="Sakai Y."/>
            <person name="Cavaletti L."/>
            <person name="Monciardini P."/>
            <person name="Donadio S."/>
        </authorList>
    </citation>
    <scope>NUCLEOTIDE SEQUENCE</scope>
    <source>
        <strain evidence="3">ID150040</strain>
    </source>
</reference>
<dbReference type="AlphaFoldDB" id="A0A8J3IMM1"/>
<dbReference type="Pfam" id="PF13439">
    <property type="entry name" value="Glyco_transf_4"/>
    <property type="match status" value="1"/>
</dbReference>
<evidence type="ECO:0000259" key="2">
    <source>
        <dbReference type="Pfam" id="PF13439"/>
    </source>
</evidence>
<dbReference type="Gene3D" id="3.40.50.2000">
    <property type="entry name" value="Glycogen Phosphorylase B"/>
    <property type="match status" value="2"/>
</dbReference>
<proteinExistence type="predicted"/>
<feature type="domain" description="Glycosyl transferase family 1" evidence="1">
    <location>
        <begin position="187"/>
        <end position="317"/>
    </location>
</feature>
<dbReference type="PANTHER" id="PTHR12526:SF595">
    <property type="entry name" value="BLL5217 PROTEIN"/>
    <property type="match status" value="1"/>
</dbReference>
<dbReference type="Pfam" id="PF00534">
    <property type="entry name" value="Glycos_transf_1"/>
    <property type="match status" value="1"/>
</dbReference>
<dbReference type="GO" id="GO:0016757">
    <property type="term" value="F:glycosyltransferase activity"/>
    <property type="evidence" value="ECO:0007669"/>
    <property type="project" value="InterPro"/>
</dbReference>
<protein>
    <submittedName>
        <fullName evidence="3">Glycosyl transferase</fullName>
    </submittedName>
</protein>
<dbReference type="CDD" id="cd03802">
    <property type="entry name" value="GT4_AviGT4-like"/>
    <property type="match status" value="1"/>
</dbReference>
<dbReference type="Proteomes" id="UP000597444">
    <property type="component" value="Unassembled WGS sequence"/>
</dbReference>
<keyword evidence="3" id="KW-0808">Transferase</keyword>
<name>A0A8J3IMM1_9CHLR</name>
<feature type="domain" description="Glycosyltransferase subfamily 4-like N-terminal" evidence="2">
    <location>
        <begin position="18"/>
        <end position="177"/>
    </location>
</feature>
<evidence type="ECO:0000259" key="1">
    <source>
        <dbReference type="Pfam" id="PF00534"/>
    </source>
</evidence>
<dbReference type="SUPFAM" id="SSF53756">
    <property type="entry name" value="UDP-Glycosyltransferase/glycogen phosphorylase"/>
    <property type="match status" value="1"/>
</dbReference>
<evidence type="ECO:0000313" key="4">
    <source>
        <dbReference type="Proteomes" id="UP000597444"/>
    </source>
</evidence>
<comment type="caution">
    <text evidence="3">The sequence shown here is derived from an EMBL/GenBank/DDBJ whole genome shotgun (WGS) entry which is preliminary data.</text>
</comment>
<dbReference type="RefSeq" id="WP_220205888.1">
    <property type="nucleotide sequence ID" value="NZ_BNJK01000001.1"/>
</dbReference>
<accession>A0A8J3IMM1</accession>
<keyword evidence="4" id="KW-1185">Reference proteome</keyword>